<proteinExistence type="predicted"/>
<dbReference type="Proteomes" id="UP000292027">
    <property type="component" value="Unassembled WGS sequence"/>
</dbReference>
<accession>A0A4Q7WLM9</accession>
<reference evidence="1 2" key="1">
    <citation type="journal article" date="2015" name="Stand. Genomic Sci.">
        <title>Genomic Encyclopedia of Bacterial and Archaeal Type Strains, Phase III: the genomes of soil and plant-associated and newly described type strains.</title>
        <authorList>
            <person name="Whitman W.B."/>
            <person name="Woyke T."/>
            <person name="Klenk H.P."/>
            <person name="Zhou Y."/>
            <person name="Lilburn T.G."/>
            <person name="Beck B.J."/>
            <person name="De Vos P."/>
            <person name="Vandamme P."/>
            <person name="Eisen J.A."/>
            <person name="Garrity G."/>
            <person name="Hugenholtz P."/>
            <person name="Kyrpides N.C."/>
        </authorList>
    </citation>
    <scope>NUCLEOTIDE SEQUENCE [LARGE SCALE GENOMIC DNA]</scope>
    <source>
        <strain evidence="1 2">VKM Ac-2540</strain>
    </source>
</reference>
<dbReference type="EMBL" id="SHKR01000015">
    <property type="protein sequence ID" value="RZU10994.1"/>
    <property type="molecule type" value="Genomic_DNA"/>
</dbReference>
<protein>
    <submittedName>
        <fullName evidence="1">Uncharacterized protein</fullName>
    </submittedName>
</protein>
<gene>
    <name evidence="1" type="ORF">EV645_6151</name>
</gene>
<evidence type="ECO:0000313" key="1">
    <source>
        <dbReference type="EMBL" id="RZU10994.1"/>
    </source>
</evidence>
<dbReference type="AlphaFoldDB" id="A0A4Q7WLM9"/>
<sequence>MVGAGPELGAGFGLYRLNAAGSAFDAVGRAEEDGYGHFQAGAGHGRGAREPAPAWNWWTRNQAPGDQYGPWAPIRW</sequence>
<name>A0A4Q7WLM9_9ACTN</name>
<evidence type="ECO:0000313" key="2">
    <source>
        <dbReference type="Proteomes" id="UP000292027"/>
    </source>
</evidence>
<comment type="caution">
    <text evidence="1">The sequence shown here is derived from an EMBL/GenBank/DDBJ whole genome shotgun (WGS) entry which is preliminary data.</text>
</comment>
<keyword evidence="2" id="KW-1185">Reference proteome</keyword>
<organism evidence="1 2">
    <name type="scientific">Kribbella rubisoli</name>
    <dbReference type="NCBI Taxonomy" id="3075929"/>
    <lineage>
        <taxon>Bacteria</taxon>
        <taxon>Bacillati</taxon>
        <taxon>Actinomycetota</taxon>
        <taxon>Actinomycetes</taxon>
        <taxon>Propionibacteriales</taxon>
        <taxon>Kribbellaceae</taxon>
        <taxon>Kribbella</taxon>
    </lineage>
</organism>